<feature type="compositionally biased region" description="Low complexity" evidence="5">
    <location>
        <begin position="7"/>
        <end position="20"/>
    </location>
</feature>
<dbReference type="GO" id="GO:0003677">
    <property type="term" value="F:DNA binding"/>
    <property type="evidence" value="ECO:0007669"/>
    <property type="project" value="UniProtKB-KW"/>
</dbReference>
<dbReference type="SUPFAM" id="SSF53850">
    <property type="entry name" value="Periplasmic binding protein-like II"/>
    <property type="match status" value="1"/>
</dbReference>
<comment type="caution">
    <text evidence="7">The sequence shown here is derived from an EMBL/GenBank/DDBJ whole genome shotgun (WGS) entry which is preliminary data.</text>
</comment>
<dbReference type="Proteomes" id="UP000245590">
    <property type="component" value="Unassembled WGS sequence"/>
</dbReference>
<dbReference type="GO" id="GO:0032993">
    <property type="term" value="C:protein-DNA complex"/>
    <property type="evidence" value="ECO:0007669"/>
    <property type="project" value="TreeGrafter"/>
</dbReference>
<organism evidence="7 8">
    <name type="scientific">Brachybacterium endophyticum</name>
    <dbReference type="NCBI Taxonomy" id="2182385"/>
    <lineage>
        <taxon>Bacteria</taxon>
        <taxon>Bacillati</taxon>
        <taxon>Actinomycetota</taxon>
        <taxon>Actinomycetes</taxon>
        <taxon>Micrococcales</taxon>
        <taxon>Dermabacteraceae</taxon>
        <taxon>Brachybacterium</taxon>
    </lineage>
</organism>
<evidence type="ECO:0000256" key="1">
    <source>
        <dbReference type="ARBA" id="ARBA00009437"/>
    </source>
</evidence>
<dbReference type="GO" id="GO:0003700">
    <property type="term" value="F:DNA-binding transcription factor activity"/>
    <property type="evidence" value="ECO:0007669"/>
    <property type="project" value="TreeGrafter"/>
</dbReference>
<keyword evidence="4" id="KW-0804">Transcription</keyword>
<comment type="similarity">
    <text evidence="1">Belongs to the LysR transcriptional regulatory family.</text>
</comment>
<evidence type="ECO:0000256" key="2">
    <source>
        <dbReference type="ARBA" id="ARBA00023015"/>
    </source>
</evidence>
<protein>
    <submittedName>
        <fullName evidence="7">LysR family transcriptional regulator</fullName>
    </submittedName>
</protein>
<dbReference type="EMBL" id="QFKX01000002">
    <property type="protein sequence ID" value="PWH06961.1"/>
    <property type="molecule type" value="Genomic_DNA"/>
</dbReference>
<dbReference type="Pfam" id="PF03466">
    <property type="entry name" value="LysR_substrate"/>
    <property type="match status" value="1"/>
</dbReference>
<dbReference type="AlphaFoldDB" id="A0A2U2RM98"/>
<evidence type="ECO:0000259" key="6">
    <source>
        <dbReference type="Pfam" id="PF03466"/>
    </source>
</evidence>
<keyword evidence="3" id="KW-0238">DNA-binding</keyword>
<proteinExistence type="inferred from homology"/>
<dbReference type="PANTHER" id="PTHR30346">
    <property type="entry name" value="TRANSCRIPTIONAL DUAL REGULATOR HCAR-RELATED"/>
    <property type="match status" value="1"/>
</dbReference>
<reference evidence="7 8" key="1">
    <citation type="submission" date="2018-05" db="EMBL/GenBank/DDBJ databases">
        <title>Brachybacterium sp. M1HQ-2T, whole genome shotgun sequence.</title>
        <authorList>
            <person name="Tuo L."/>
        </authorList>
    </citation>
    <scope>NUCLEOTIDE SEQUENCE [LARGE SCALE GENOMIC DNA]</scope>
    <source>
        <strain evidence="7 8">M1HQ-2</strain>
    </source>
</reference>
<sequence length="233" mass="25568">MNRRSRSAAAGSGRPARPSGRGTGWSDRSEARPSRSPSSSRSSRSDASPAELPVLRVGFVPGVEPDRFGRRWRSGGRAARLELIPVPLSRQSAVLAEREVDMCFVRLPLTSPELPELHLVNLWEERPTAVVGTENVLSLHEELTLADLAEDPEIAPEHDDDAADRIAVVASGVGHARLPLSLARLHHRKDVVHREITDAESTHIALAWPTSEDDDVRQDFVATVRGRTPRSSR</sequence>
<keyword evidence="8" id="KW-1185">Reference proteome</keyword>
<evidence type="ECO:0000256" key="4">
    <source>
        <dbReference type="ARBA" id="ARBA00023163"/>
    </source>
</evidence>
<feature type="region of interest" description="Disordered" evidence="5">
    <location>
        <begin position="1"/>
        <end position="49"/>
    </location>
</feature>
<keyword evidence="2" id="KW-0805">Transcription regulation</keyword>
<dbReference type="Gene3D" id="3.40.190.10">
    <property type="entry name" value="Periplasmic binding protein-like II"/>
    <property type="match status" value="4"/>
</dbReference>
<gene>
    <name evidence="7" type="ORF">DEO23_08705</name>
</gene>
<feature type="domain" description="LysR substrate-binding" evidence="6">
    <location>
        <begin position="70"/>
        <end position="161"/>
    </location>
</feature>
<feature type="compositionally biased region" description="Low complexity" evidence="5">
    <location>
        <begin position="34"/>
        <end position="49"/>
    </location>
</feature>
<dbReference type="OrthoDB" id="3388207at2"/>
<accession>A0A2U2RM98</accession>
<name>A0A2U2RM98_9MICO</name>
<evidence type="ECO:0000256" key="5">
    <source>
        <dbReference type="SAM" id="MobiDB-lite"/>
    </source>
</evidence>
<evidence type="ECO:0000313" key="7">
    <source>
        <dbReference type="EMBL" id="PWH06961.1"/>
    </source>
</evidence>
<dbReference type="PANTHER" id="PTHR30346:SF0">
    <property type="entry name" value="HCA OPERON TRANSCRIPTIONAL ACTIVATOR HCAR"/>
    <property type="match status" value="1"/>
</dbReference>
<evidence type="ECO:0000256" key="3">
    <source>
        <dbReference type="ARBA" id="ARBA00023125"/>
    </source>
</evidence>
<dbReference type="InterPro" id="IPR005119">
    <property type="entry name" value="LysR_subst-bd"/>
</dbReference>
<evidence type="ECO:0000313" key="8">
    <source>
        <dbReference type="Proteomes" id="UP000245590"/>
    </source>
</evidence>